<gene>
    <name evidence="5" type="ORF">XENORESO_004247</name>
</gene>
<feature type="domain" description="Laminin N-terminal" evidence="4">
    <location>
        <begin position="394"/>
        <end position="434"/>
    </location>
</feature>
<feature type="coiled-coil region" evidence="3">
    <location>
        <begin position="262"/>
        <end position="310"/>
    </location>
</feature>
<dbReference type="InterPro" id="IPR056558">
    <property type="entry name" value="LAMB1-4_helical"/>
</dbReference>
<keyword evidence="1" id="KW-1015">Disulfide bond</keyword>
<feature type="coiled-coil region" evidence="3">
    <location>
        <begin position="105"/>
        <end position="142"/>
    </location>
</feature>
<organism evidence="5 6">
    <name type="scientific">Xenotaenia resolanae</name>
    <dbReference type="NCBI Taxonomy" id="208358"/>
    <lineage>
        <taxon>Eukaryota</taxon>
        <taxon>Metazoa</taxon>
        <taxon>Chordata</taxon>
        <taxon>Craniata</taxon>
        <taxon>Vertebrata</taxon>
        <taxon>Euteleostomi</taxon>
        <taxon>Actinopterygii</taxon>
        <taxon>Neopterygii</taxon>
        <taxon>Teleostei</taxon>
        <taxon>Neoteleostei</taxon>
        <taxon>Acanthomorphata</taxon>
        <taxon>Ovalentaria</taxon>
        <taxon>Atherinomorphae</taxon>
        <taxon>Cyprinodontiformes</taxon>
        <taxon>Goodeidae</taxon>
        <taxon>Xenotaenia</taxon>
    </lineage>
</organism>
<feature type="coiled-coil region" evidence="3">
    <location>
        <begin position="169"/>
        <end position="232"/>
    </location>
</feature>
<dbReference type="InterPro" id="IPR008211">
    <property type="entry name" value="Laminin_N"/>
</dbReference>
<comment type="caution">
    <text evidence="5">The sequence shown here is derived from an EMBL/GenBank/DDBJ whole genome shotgun (WGS) entry which is preliminary data.</text>
</comment>
<feature type="non-terminal residue" evidence="5">
    <location>
        <position position="434"/>
    </location>
</feature>
<keyword evidence="3" id="KW-0175">Coiled coil</keyword>
<feature type="coiled-coil region" evidence="3">
    <location>
        <begin position="16"/>
        <end position="71"/>
    </location>
</feature>
<evidence type="ECO:0000256" key="3">
    <source>
        <dbReference type="SAM" id="Coils"/>
    </source>
</evidence>
<proteinExistence type="predicted"/>
<protein>
    <recommendedName>
        <fullName evidence="4">Laminin N-terminal domain-containing protein</fullName>
    </recommendedName>
</protein>
<dbReference type="Pfam" id="PF23219">
    <property type="entry name" value="LAMB1"/>
    <property type="match status" value="1"/>
</dbReference>
<accession>A0ABV0W1L2</accession>
<keyword evidence="2" id="KW-0424">Laminin EGF-like domain</keyword>
<dbReference type="Gene3D" id="2.60.120.260">
    <property type="entry name" value="Galactose-binding domain-like"/>
    <property type="match status" value="1"/>
</dbReference>
<dbReference type="PROSITE" id="PS51117">
    <property type="entry name" value="LAMININ_NTER"/>
    <property type="match status" value="1"/>
</dbReference>
<name>A0ABV0W1L2_9TELE</name>
<evidence type="ECO:0000256" key="2">
    <source>
        <dbReference type="ARBA" id="ARBA00023292"/>
    </source>
</evidence>
<evidence type="ECO:0000256" key="1">
    <source>
        <dbReference type="ARBA" id="ARBA00023157"/>
    </source>
</evidence>
<reference evidence="5 6" key="1">
    <citation type="submission" date="2021-06" db="EMBL/GenBank/DDBJ databases">
        <authorList>
            <person name="Palmer J.M."/>
        </authorList>
    </citation>
    <scope>NUCLEOTIDE SEQUENCE [LARGE SCALE GENOMIC DNA]</scope>
    <source>
        <strain evidence="5 6">XR_2019</strain>
        <tissue evidence="5">Muscle</tissue>
    </source>
</reference>
<keyword evidence="6" id="KW-1185">Reference proteome</keyword>
<dbReference type="EMBL" id="JAHRIM010021760">
    <property type="protein sequence ID" value="MEQ2263184.1"/>
    <property type="molecule type" value="Genomic_DNA"/>
</dbReference>
<dbReference type="Proteomes" id="UP001444071">
    <property type="component" value="Unassembled WGS sequence"/>
</dbReference>
<evidence type="ECO:0000313" key="5">
    <source>
        <dbReference type="EMBL" id="MEQ2263184.1"/>
    </source>
</evidence>
<evidence type="ECO:0000313" key="6">
    <source>
        <dbReference type="Proteomes" id="UP001444071"/>
    </source>
</evidence>
<sequence length="434" mass="49523">MAEKVKEQLIKLPSKLQESKKKISDVQEVAEDTKDQARNLELRISNTSGSLETEKNKVKELLQRVKHYLMDEMVHPDEIEKMSNAVLSIQLPRSPAEIRSMIKDINNLLNGATRFQDDVKELQDEAKTAQELLQKATEIRKRTKNINVKEILRDIFTADRAQSKANDYLEMANQDRDEAKNRIQEVENKVSRTESKLMNWPTGLLEEIEAVKNKTEQNREMAKEAREAAESAFTNISNETELKDVHEQFQLLKQKRLNQTLEDEAADRLKKILKEAEGMQRQMEDRLQQIQDVEQKIQLLLQRKKEKVVEVSELLEMVESLQMAIASRAEGYDAYQLASQLSPDFFTQLQWIMLQLRLTALLALQVITCAQEVGDSLGGAPDTISLPEFSDVCTEGSCYPATGDLLIGRAHQLSSTSTCGLKRPEPFCIVSHLQ</sequence>
<evidence type="ECO:0000259" key="4">
    <source>
        <dbReference type="PROSITE" id="PS51117"/>
    </source>
</evidence>